<dbReference type="AlphaFoldDB" id="A0A8S1AVN1"/>
<evidence type="ECO:0008006" key="3">
    <source>
        <dbReference type="Google" id="ProtNLM"/>
    </source>
</evidence>
<proteinExistence type="predicted"/>
<reference evidence="1 2" key="1">
    <citation type="submission" date="2020-04" db="EMBL/GenBank/DDBJ databases">
        <authorList>
            <person name="Wallbank WR R."/>
            <person name="Pardo Diaz C."/>
            <person name="Kozak K."/>
            <person name="Martin S."/>
            <person name="Jiggins C."/>
            <person name="Moest M."/>
            <person name="Warren A I."/>
            <person name="Byers J.R.P. K."/>
            <person name="Montejo-Kovacevich G."/>
            <person name="Yen C E."/>
        </authorList>
    </citation>
    <scope>NUCLEOTIDE SEQUENCE [LARGE SCALE GENOMIC DNA]</scope>
</reference>
<sequence length="284" mass="31537">MDLEDRRNFVKSNNLCFNCLAPGHSVLKCRVPVSCRLCHRRHHSLLHTDSAQINKKQVTPTPVNTCIEETQNVQVTTIIASSHLATKQSIALLATAVVTARNEEGHIVLLRALIDQGSQAAFISERATQLLKLKKHPVKGTIVGVGSTRTDVKHVVQLEIGSRWDNKFSLSIEPYVISKQLTAKIPTQVITTNNWQHLEALNLADPSYHTPGSIDMLLGVNQYTSIIQQGIIKGPPGTPCAHQTSLGWIIFGEINTNPESYSFHVMHFTSRCRRLVEINMGNRS</sequence>
<accession>A0A8S1AVN1</accession>
<dbReference type="Proteomes" id="UP000494256">
    <property type="component" value="Unassembled WGS sequence"/>
</dbReference>
<gene>
    <name evidence="1" type="ORF">APLA_LOCUS14075</name>
</gene>
<dbReference type="EMBL" id="CADEBD010000374">
    <property type="protein sequence ID" value="CAB3252628.1"/>
    <property type="molecule type" value="Genomic_DNA"/>
</dbReference>
<evidence type="ECO:0000313" key="1">
    <source>
        <dbReference type="EMBL" id="CAB3252628.1"/>
    </source>
</evidence>
<dbReference type="OrthoDB" id="6776641at2759"/>
<organism evidence="1 2">
    <name type="scientific">Arctia plantaginis</name>
    <name type="common">Wood tiger moth</name>
    <name type="synonym">Phalaena plantaginis</name>
    <dbReference type="NCBI Taxonomy" id="874455"/>
    <lineage>
        <taxon>Eukaryota</taxon>
        <taxon>Metazoa</taxon>
        <taxon>Ecdysozoa</taxon>
        <taxon>Arthropoda</taxon>
        <taxon>Hexapoda</taxon>
        <taxon>Insecta</taxon>
        <taxon>Pterygota</taxon>
        <taxon>Neoptera</taxon>
        <taxon>Endopterygota</taxon>
        <taxon>Lepidoptera</taxon>
        <taxon>Glossata</taxon>
        <taxon>Ditrysia</taxon>
        <taxon>Noctuoidea</taxon>
        <taxon>Erebidae</taxon>
        <taxon>Arctiinae</taxon>
        <taxon>Arctia</taxon>
    </lineage>
</organism>
<comment type="caution">
    <text evidence="1">The sequence shown here is derived from an EMBL/GenBank/DDBJ whole genome shotgun (WGS) entry which is preliminary data.</text>
</comment>
<evidence type="ECO:0000313" key="2">
    <source>
        <dbReference type="Proteomes" id="UP000494256"/>
    </source>
</evidence>
<dbReference type="PANTHER" id="PTHR47331:SF5">
    <property type="entry name" value="RIBONUCLEASE H"/>
    <property type="match status" value="1"/>
</dbReference>
<protein>
    <recommendedName>
        <fullName evidence="3">Peptidase A2 domain-containing protein</fullName>
    </recommendedName>
</protein>
<name>A0A8S1AVN1_ARCPL</name>
<dbReference type="PANTHER" id="PTHR47331">
    <property type="entry name" value="PHD-TYPE DOMAIN-CONTAINING PROTEIN"/>
    <property type="match status" value="1"/>
</dbReference>